<feature type="compositionally biased region" description="Polar residues" evidence="1">
    <location>
        <begin position="1"/>
        <end position="12"/>
    </location>
</feature>
<sequence>MSQPRNIPNRSTGGDRVETPTTGRPSSRLPIPPPSSPVDHNIDDNNNNETAVGMSPMSHIASQGGGFKDAPTARHTLNLIAHRSLLYQQQLVRTYLRRAQTHSRAATSPGMAEAAAVFEQWQTTTLPQRRVPPPGPQRDPGPLKPRFEAVENVTPPMGMKKGLKPVGWLFGDRGVLKFLEAYLASAPRAKLGNLLVESTRGTAREEDWESVRYAALDSLVEPGQETMAGWTHEELWADRAWGNLPSYAHLRLLAWGWSPVAPRTLADKIGKLVEWLEEPESGSDGYSPCYAPDEWAELMAE</sequence>
<accession>A0ABR1W5Y1</accession>
<dbReference type="Proteomes" id="UP001446871">
    <property type="component" value="Unassembled WGS sequence"/>
</dbReference>
<evidence type="ECO:0000313" key="3">
    <source>
        <dbReference type="Proteomes" id="UP001446871"/>
    </source>
</evidence>
<dbReference type="EMBL" id="JAQQWM010000002">
    <property type="protein sequence ID" value="KAK8078457.1"/>
    <property type="molecule type" value="Genomic_DNA"/>
</dbReference>
<evidence type="ECO:0000256" key="1">
    <source>
        <dbReference type="SAM" id="MobiDB-lite"/>
    </source>
</evidence>
<feature type="region of interest" description="Disordered" evidence="1">
    <location>
        <begin position="1"/>
        <end position="55"/>
    </location>
</feature>
<name>A0ABR1W5Y1_9PEZI</name>
<comment type="caution">
    <text evidence="2">The sequence shown here is derived from an EMBL/GenBank/DDBJ whole genome shotgun (WGS) entry which is preliminary data.</text>
</comment>
<reference evidence="2 3" key="1">
    <citation type="submission" date="2023-01" db="EMBL/GenBank/DDBJ databases">
        <title>Analysis of 21 Apiospora genomes using comparative genomics revels a genus with tremendous synthesis potential of carbohydrate active enzymes and secondary metabolites.</title>
        <authorList>
            <person name="Sorensen T."/>
        </authorList>
    </citation>
    <scope>NUCLEOTIDE SEQUENCE [LARGE SCALE GENOMIC DNA]</scope>
    <source>
        <strain evidence="2 3">CBS 83171</strain>
    </source>
</reference>
<proteinExistence type="predicted"/>
<organism evidence="2 3">
    <name type="scientific">Apiospora saccharicola</name>
    <dbReference type="NCBI Taxonomy" id="335842"/>
    <lineage>
        <taxon>Eukaryota</taxon>
        <taxon>Fungi</taxon>
        <taxon>Dikarya</taxon>
        <taxon>Ascomycota</taxon>
        <taxon>Pezizomycotina</taxon>
        <taxon>Sordariomycetes</taxon>
        <taxon>Xylariomycetidae</taxon>
        <taxon>Amphisphaeriales</taxon>
        <taxon>Apiosporaceae</taxon>
        <taxon>Apiospora</taxon>
    </lineage>
</organism>
<protein>
    <submittedName>
        <fullName evidence="2">Uncharacterized protein</fullName>
    </submittedName>
</protein>
<gene>
    <name evidence="2" type="ORF">PG996_004627</name>
</gene>
<keyword evidence="3" id="KW-1185">Reference proteome</keyword>
<evidence type="ECO:0000313" key="2">
    <source>
        <dbReference type="EMBL" id="KAK8078457.1"/>
    </source>
</evidence>